<accession>A0ABV3DFJ3</accession>
<dbReference type="SUPFAM" id="SSF54416">
    <property type="entry name" value="Amine oxidase N-terminal region"/>
    <property type="match status" value="1"/>
</dbReference>
<protein>
    <submittedName>
        <fullName evidence="3">Tat pathway signal sequence domain protein</fullName>
    </submittedName>
</protein>
<proteinExistence type="predicted"/>
<comment type="caution">
    <text evidence="3">The sequence shown here is derived from an EMBL/GenBank/DDBJ whole genome shotgun (WGS) entry which is preliminary data.</text>
</comment>
<feature type="region of interest" description="Disordered" evidence="1">
    <location>
        <begin position="57"/>
        <end position="129"/>
    </location>
</feature>
<organism evidence="3 4">
    <name type="scientific">Streptodolium elevatio</name>
    <dbReference type="NCBI Taxonomy" id="3157996"/>
    <lineage>
        <taxon>Bacteria</taxon>
        <taxon>Bacillati</taxon>
        <taxon>Actinomycetota</taxon>
        <taxon>Actinomycetes</taxon>
        <taxon>Kitasatosporales</taxon>
        <taxon>Streptomycetaceae</taxon>
        <taxon>Streptodolium</taxon>
    </lineage>
</organism>
<dbReference type="RefSeq" id="WP_358351709.1">
    <property type="nucleotide sequence ID" value="NZ_JBEZFP010000017.1"/>
</dbReference>
<keyword evidence="2" id="KW-0472">Membrane</keyword>
<dbReference type="InterPro" id="IPR016182">
    <property type="entry name" value="Cu_amine_oxidase_N-reg"/>
</dbReference>
<evidence type="ECO:0000313" key="4">
    <source>
        <dbReference type="Proteomes" id="UP001551482"/>
    </source>
</evidence>
<keyword evidence="4" id="KW-1185">Reference proteome</keyword>
<keyword evidence="2" id="KW-0812">Transmembrane</keyword>
<dbReference type="EMBL" id="JBEZFP010000017">
    <property type="protein sequence ID" value="MEU8133729.1"/>
    <property type="molecule type" value="Genomic_DNA"/>
</dbReference>
<feature type="compositionally biased region" description="Low complexity" evidence="1">
    <location>
        <begin position="63"/>
        <end position="77"/>
    </location>
</feature>
<evidence type="ECO:0000256" key="2">
    <source>
        <dbReference type="SAM" id="Phobius"/>
    </source>
</evidence>
<gene>
    <name evidence="3" type="ORF">AB0C36_09495</name>
</gene>
<feature type="compositionally biased region" description="Low complexity" evidence="1">
    <location>
        <begin position="85"/>
        <end position="98"/>
    </location>
</feature>
<sequence length="313" mass="31364">MDSRTPDPGEVPAEESPPGPADEATAGHGRTRRIVFGAGLSVAAAVASIAIAIPLGASGSQNASRGPSPAASEPAAPGSGGGAAAPGAPAANGGSTPSTAPAPGDGEAQAESVPEGPAPAKGVGRDPLTPDEVETALRLAVDPALRQNARTVTGAPGPEPLTVDLSEPLPNETDPEKSPRRADVYFYNYADNTLVKRVVNLNAGVLERSAQAPNMQPAPSRPETAAALKLLVDSPAGVALKAQYKAATGKDFTGVDELDANGSSYIAGPGDTTTAKCGAERCLILFVKVRGGVYLDTTRTVVNLSARTVTPPA</sequence>
<feature type="region of interest" description="Disordered" evidence="1">
    <location>
        <begin position="150"/>
        <end position="179"/>
    </location>
</feature>
<feature type="transmembrane region" description="Helical" evidence="2">
    <location>
        <begin position="34"/>
        <end position="57"/>
    </location>
</feature>
<name>A0ABV3DFJ3_9ACTN</name>
<feature type="region of interest" description="Disordered" evidence="1">
    <location>
        <begin position="1"/>
        <end position="30"/>
    </location>
</feature>
<evidence type="ECO:0000313" key="3">
    <source>
        <dbReference type="EMBL" id="MEU8133729.1"/>
    </source>
</evidence>
<evidence type="ECO:0000256" key="1">
    <source>
        <dbReference type="SAM" id="MobiDB-lite"/>
    </source>
</evidence>
<dbReference type="Proteomes" id="UP001551482">
    <property type="component" value="Unassembled WGS sequence"/>
</dbReference>
<keyword evidence="2" id="KW-1133">Transmembrane helix</keyword>
<reference evidence="3 4" key="1">
    <citation type="submission" date="2024-06" db="EMBL/GenBank/DDBJ databases">
        <title>The Natural Products Discovery Center: Release of the First 8490 Sequenced Strains for Exploring Actinobacteria Biosynthetic Diversity.</title>
        <authorList>
            <person name="Kalkreuter E."/>
            <person name="Kautsar S.A."/>
            <person name="Yang D."/>
            <person name="Bader C.D."/>
            <person name="Teijaro C.N."/>
            <person name="Fluegel L."/>
            <person name="Davis C.M."/>
            <person name="Simpson J.R."/>
            <person name="Lauterbach L."/>
            <person name="Steele A.D."/>
            <person name="Gui C."/>
            <person name="Meng S."/>
            <person name="Li G."/>
            <person name="Viehrig K."/>
            <person name="Ye F."/>
            <person name="Su P."/>
            <person name="Kiefer A.F."/>
            <person name="Nichols A."/>
            <person name="Cepeda A.J."/>
            <person name="Yan W."/>
            <person name="Fan B."/>
            <person name="Jiang Y."/>
            <person name="Adhikari A."/>
            <person name="Zheng C.-J."/>
            <person name="Schuster L."/>
            <person name="Cowan T.M."/>
            <person name="Smanski M.J."/>
            <person name="Chevrette M.G."/>
            <person name="De Carvalho L.P.S."/>
            <person name="Shen B."/>
        </authorList>
    </citation>
    <scope>NUCLEOTIDE SEQUENCE [LARGE SCALE GENOMIC DNA]</scope>
    <source>
        <strain evidence="3 4">NPDC048946</strain>
    </source>
</reference>